<dbReference type="EMBL" id="KZ857491">
    <property type="protein sequence ID" value="RDX42171.1"/>
    <property type="molecule type" value="Genomic_DNA"/>
</dbReference>
<dbReference type="Gene3D" id="3.80.10.10">
    <property type="entry name" value="Ribonuclease Inhibitor"/>
    <property type="match status" value="1"/>
</dbReference>
<gene>
    <name evidence="1" type="ORF">OH76DRAFT_1411404</name>
</gene>
<dbReference type="OrthoDB" id="3270220at2759"/>
<protein>
    <recommendedName>
        <fullName evidence="3">F-box domain-containing protein</fullName>
    </recommendedName>
</protein>
<keyword evidence="2" id="KW-1185">Reference proteome</keyword>
<name>A0A371CPG8_9APHY</name>
<dbReference type="SUPFAM" id="SSF52047">
    <property type="entry name" value="RNI-like"/>
    <property type="match status" value="1"/>
</dbReference>
<organism evidence="1 2">
    <name type="scientific">Lentinus brumalis</name>
    <dbReference type="NCBI Taxonomy" id="2498619"/>
    <lineage>
        <taxon>Eukaryota</taxon>
        <taxon>Fungi</taxon>
        <taxon>Dikarya</taxon>
        <taxon>Basidiomycota</taxon>
        <taxon>Agaricomycotina</taxon>
        <taxon>Agaricomycetes</taxon>
        <taxon>Polyporales</taxon>
        <taxon>Polyporaceae</taxon>
        <taxon>Lentinus</taxon>
    </lineage>
</organism>
<reference evidence="1 2" key="1">
    <citation type="journal article" date="2018" name="Biotechnol. Biofuels">
        <title>Integrative visual omics of the white-rot fungus Polyporus brumalis exposes the biotechnological potential of its oxidative enzymes for delignifying raw plant biomass.</title>
        <authorList>
            <person name="Miyauchi S."/>
            <person name="Rancon A."/>
            <person name="Drula E."/>
            <person name="Hage H."/>
            <person name="Chaduli D."/>
            <person name="Favel A."/>
            <person name="Grisel S."/>
            <person name="Henrissat B."/>
            <person name="Herpoel-Gimbert I."/>
            <person name="Ruiz-Duenas F.J."/>
            <person name="Chevret D."/>
            <person name="Hainaut M."/>
            <person name="Lin J."/>
            <person name="Wang M."/>
            <person name="Pangilinan J."/>
            <person name="Lipzen A."/>
            <person name="Lesage-Meessen L."/>
            <person name="Navarro D."/>
            <person name="Riley R."/>
            <person name="Grigoriev I.V."/>
            <person name="Zhou S."/>
            <person name="Raouche S."/>
            <person name="Rosso M.N."/>
        </authorList>
    </citation>
    <scope>NUCLEOTIDE SEQUENCE [LARGE SCALE GENOMIC DNA]</scope>
    <source>
        <strain evidence="1 2">BRFM 1820</strain>
    </source>
</reference>
<dbReference type="Proteomes" id="UP000256964">
    <property type="component" value="Unassembled WGS sequence"/>
</dbReference>
<accession>A0A371CPG8</accession>
<evidence type="ECO:0000313" key="2">
    <source>
        <dbReference type="Proteomes" id="UP000256964"/>
    </source>
</evidence>
<dbReference type="AlphaFoldDB" id="A0A371CPG8"/>
<dbReference type="InterPro" id="IPR032675">
    <property type="entry name" value="LRR_dom_sf"/>
</dbReference>
<evidence type="ECO:0000313" key="1">
    <source>
        <dbReference type="EMBL" id="RDX42171.1"/>
    </source>
</evidence>
<proteinExistence type="predicted"/>
<sequence>MAAPSLDVLGEERVLYLVAHAVSHLPGMLNIYSRTSRYTRFACLPMLFASVRLPTHGLREAPPPSIRHLARRLTYYPSALECDRFGWELDFFPSLESIRFYADPGYCPVSPVSWMAIKTCITRPNISSISFVCCFPVLIIGVAAEETMSRTALTNLACIPYVWRDVLCRLDRRDVSSEHMQEEQSLALLVPPMSRLARQLDLPLETAPLRQMAIHPWSALRELRFCGRFLSLEHMGSLPMMLEDLPNRLPSLTHLTLLTCPLAGSGRSPVLGRLSSRVQHHQFRSLTLAYPDPDDAICSMQAPYLRHLSLRDWPRYYYPIRFPDAYLPSMGYPIHSSSECLSILRRMEVSTALEKLEVVYEADNSEDDLLRHITSAYPNLRAIELHRYRSEEDTVVPYEKIALQLSSVKWLQSIRLNLDFPETTRPFCNSAEDILRWTDLFLQVGTKMMTLLHAACPMLVALEMLRQSSNNAVWAKFYPTGEPSLYSKELELDGEWPPFSPPLIRWT</sequence>
<evidence type="ECO:0008006" key="3">
    <source>
        <dbReference type="Google" id="ProtNLM"/>
    </source>
</evidence>